<dbReference type="PANTHER" id="PTHR47139">
    <property type="entry name" value="TUMOR NECROSIS FACTOR RECEPTOR SUPERFAMILY MEMBER 9"/>
    <property type="match status" value="1"/>
</dbReference>
<sequence length="266" mass="29328">MICQMSRLLFSFTWVFVLQDVNAVTCNPGEKLHIDRTHCVNCPNGQYRSKPGDDVECLNCRPCGKYSTITENCTKFRNAQCKCFEGFNNMDKHHELCRCQSGSGLKDTENGKVICEQCPPGTFTETFNSRCQPWKKCDQSGVKTAGNSSSDVVCKNPATPDETRATTFPSSAVFVPQTSANTSTTASTTTQTSKTIINPSSGPPNSRQHGLWVAVSLGSILAFLLIQFVIIKMKITICFHKNKKIVRQDSACTKPVEESGEKFLSV</sequence>
<dbReference type="InterPro" id="IPR001368">
    <property type="entry name" value="TNFR/NGFR_Cys_rich_reg"/>
</dbReference>
<keyword evidence="1" id="KW-1015">Disulfide bond</keyword>
<feature type="disulfide bond" evidence="1">
    <location>
        <begin position="42"/>
        <end position="57"/>
    </location>
</feature>
<evidence type="ECO:0000256" key="3">
    <source>
        <dbReference type="SAM" id="Phobius"/>
    </source>
</evidence>
<keyword evidence="3" id="KW-0472">Membrane</keyword>
<dbReference type="RefSeq" id="XP_017547269.1">
    <property type="nucleotide sequence ID" value="XM_017691780.2"/>
</dbReference>
<dbReference type="AlphaFoldDB" id="A0A3B4DIV3"/>
<evidence type="ECO:0000256" key="1">
    <source>
        <dbReference type="PROSITE-ProRule" id="PRU00206"/>
    </source>
</evidence>
<evidence type="ECO:0000256" key="2">
    <source>
        <dbReference type="SAM" id="MobiDB-lite"/>
    </source>
</evidence>
<dbReference type="SMART" id="SM00208">
    <property type="entry name" value="TNFR"/>
    <property type="match status" value="2"/>
</dbReference>
<feature type="domain" description="TNFR-Cys" evidence="5">
    <location>
        <begin position="41"/>
        <end position="81"/>
    </location>
</feature>
<dbReference type="SUPFAM" id="SSF57184">
    <property type="entry name" value="Growth factor receptor domain"/>
    <property type="match status" value="1"/>
</dbReference>
<dbReference type="InterPro" id="IPR009030">
    <property type="entry name" value="Growth_fac_rcpt_cys_sf"/>
</dbReference>
<proteinExistence type="predicted"/>
<keyword evidence="4" id="KW-0732">Signal</keyword>
<dbReference type="OMA" id="MVSRCSR"/>
<feature type="disulfide bond" evidence="1">
    <location>
        <begin position="60"/>
        <end position="73"/>
    </location>
</feature>
<dbReference type="Proteomes" id="UP001501920">
    <property type="component" value="Chromosome 26"/>
</dbReference>
<dbReference type="GO" id="GO:0038023">
    <property type="term" value="F:signaling receptor activity"/>
    <property type="evidence" value="ECO:0007669"/>
    <property type="project" value="TreeGrafter"/>
</dbReference>
<feature type="disulfide bond" evidence="1">
    <location>
        <begin position="63"/>
        <end position="81"/>
    </location>
</feature>
<keyword evidence="3" id="KW-1133">Transmembrane helix</keyword>
<dbReference type="GeneTree" id="ENSGT01030000235084"/>
<protein>
    <recommendedName>
        <fullName evidence="5">TNFR-Cys domain-containing protein</fullName>
    </recommendedName>
</protein>
<name>A0A3B4DIV3_PYGNA</name>
<dbReference type="GO" id="GO:0042127">
    <property type="term" value="P:regulation of cell population proliferation"/>
    <property type="evidence" value="ECO:0007669"/>
    <property type="project" value="TreeGrafter"/>
</dbReference>
<dbReference type="Gene3D" id="2.10.50.10">
    <property type="entry name" value="Tumor Necrosis Factor Receptor, subunit A, domain 2"/>
    <property type="match status" value="2"/>
</dbReference>
<dbReference type="PANTHER" id="PTHR47139:SF3">
    <property type="entry name" value="SI:CH73-361P23.3"/>
    <property type="match status" value="1"/>
</dbReference>
<feature type="chain" id="PRO_5017202786" description="TNFR-Cys domain-containing protein" evidence="4">
    <location>
        <begin position="24"/>
        <end position="266"/>
    </location>
</feature>
<feature type="signal peptide" evidence="4">
    <location>
        <begin position="1"/>
        <end position="23"/>
    </location>
</feature>
<accession>A0A3B4DIV3</accession>
<dbReference type="Pfam" id="PF00020">
    <property type="entry name" value="TNFR_c6"/>
    <property type="match status" value="2"/>
</dbReference>
<reference evidence="6 7" key="1">
    <citation type="submission" date="2020-10" db="EMBL/GenBank/DDBJ databases">
        <title>Pygocentrus nattereri (red-bellied piranha) genome, fPygNat1, primary haplotype.</title>
        <authorList>
            <person name="Myers G."/>
            <person name="Meyer A."/>
            <person name="Karagic N."/>
            <person name="Pippel M."/>
            <person name="Winkler S."/>
            <person name="Tracey A."/>
            <person name="Wood J."/>
            <person name="Formenti G."/>
            <person name="Howe K."/>
            <person name="Fedrigo O."/>
            <person name="Jarvis E.D."/>
        </authorList>
    </citation>
    <scope>NUCLEOTIDE SEQUENCE [LARGE SCALE GENOMIC DNA]</scope>
</reference>
<evidence type="ECO:0000256" key="4">
    <source>
        <dbReference type="SAM" id="SignalP"/>
    </source>
</evidence>
<evidence type="ECO:0000313" key="7">
    <source>
        <dbReference type="Proteomes" id="UP001501920"/>
    </source>
</evidence>
<keyword evidence="7" id="KW-1185">Reference proteome</keyword>
<feature type="compositionally biased region" description="Low complexity" evidence="2">
    <location>
        <begin position="179"/>
        <end position="198"/>
    </location>
</feature>
<dbReference type="Ensembl" id="ENSPNAT00000012760.2">
    <property type="protein sequence ID" value="ENSPNAP00000023405.1"/>
    <property type="gene ID" value="ENSPNAG00000007949.2"/>
</dbReference>
<feature type="transmembrane region" description="Helical" evidence="3">
    <location>
        <begin position="210"/>
        <end position="231"/>
    </location>
</feature>
<keyword evidence="3" id="KW-0812">Transmembrane</keyword>
<evidence type="ECO:0000313" key="6">
    <source>
        <dbReference type="Ensembl" id="ENSPNAP00000023405.1"/>
    </source>
</evidence>
<dbReference type="OrthoDB" id="9932129at2759"/>
<organism evidence="6 7">
    <name type="scientific">Pygocentrus nattereri</name>
    <name type="common">Red-bellied piranha</name>
    <dbReference type="NCBI Taxonomy" id="42514"/>
    <lineage>
        <taxon>Eukaryota</taxon>
        <taxon>Metazoa</taxon>
        <taxon>Chordata</taxon>
        <taxon>Craniata</taxon>
        <taxon>Vertebrata</taxon>
        <taxon>Euteleostomi</taxon>
        <taxon>Actinopterygii</taxon>
        <taxon>Neopterygii</taxon>
        <taxon>Teleostei</taxon>
        <taxon>Ostariophysi</taxon>
        <taxon>Characiformes</taxon>
        <taxon>Characoidei</taxon>
        <taxon>Pygocentrus</taxon>
    </lineage>
</organism>
<reference evidence="6" key="3">
    <citation type="submission" date="2025-09" db="UniProtKB">
        <authorList>
            <consortium name="Ensembl"/>
        </authorList>
    </citation>
    <scope>IDENTIFICATION</scope>
</reference>
<reference evidence="6" key="2">
    <citation type="submission" date="2025-08" db="UniProtKB">
        <authorList>
            <consortium name="Ensembl"/>
        </authorList>
    </citation>
    <scope>IDENTIFICATION</scope>
</reference>
<evidence type="ECO:0000259" key="5">
    <source>
        <dbReference type="PROSITE" id="PS50050"/>
    </source>
</evidence>
<feature type="region of interest" description="Disordered" evidence="2">
    <location>
        <begin position="179"/>
        <end position="206"/>
    </location>
</feature>
<feature type="repeat" description="TNFR-Cys" evidence="1">
    <location>
        <begin position="41"/>
        <end position="81"/>
    </location>
</feature>
<dbReference type="GeneID" id="108424036"/>
<dbReference type="PROSITE" id="PS50050">
    <property type="entry name" value="TNFR_NGFR_2"/>
    <property type="match status" value="1"/>
</dbReference>